<accession>A0ACA9Y9M5</accession>
<dbReference type="EMBL" id="CALSDN010000006">
    <property type="protein sequence ID" value="CAH6721676.1"/>
    <property type="molecule type" value="Genomic_DNA"/>
</dbReference>
<gene>
    <name evidence="1" type="ORF">CLIB1444_06S07580</name>
</gene>
<name>A0ACA9Y9M5_9ASCO</name>
<evidence type="ECO:0000313" key="2">
    <source>
        <dbReference type="Proteomes" id="UP001152531"/>
    </source>
</evidence>
<reference evidence="1" key="1">
    <citation type="submission" date="2022-06" db="EMBL/GenBank/DDBJ databases">
        <authorList>
            <person name="Legras J.-L."/>
            <person name="Devillers H."/>
            <person name="Grondin C."/>
        </authorList>
    </citation>
    <scope>NUCLEOTIDE SEQUENCE</scope>
    <source>
        <strain evidence="1">CLIB 1444</strain>
    </source>
</reference>
<sequence>MDTTDFYTPVKELPNKPIVPPISFKPSISTNESSLHKLNNNPQTAKPIDPSLFTNSANSTIYYRPPSTSIDPNFGLKDQVESKPILRLKQPRAEDVDPVSGNWTNPVLETALKRQINKEAVVKGIMSAVLFLLVIELGKRVMKMAVNFDATSPASIIEGILVVKIVYGGIKLARGQDQCLDLPLSNKQRSMLGLRMIEGNDVKISHEKFARNVNIER</sequence>
<dbReference type="Proteomes" id="UP001152531">
    <property type="component" value="Unassembled WGS sequence"/>
</dbReference>
<comment type="caution">
    <text evidence="1">The sequence shown here is derived from an EMBL/GenBank/DDBJ whole genome shotgun (WGS) entry which is preliminary data.</text>
</comment>
<organism evidence="1 2">
    <name type="scientific">[Candida] jaroonii</name>
    <dbReference type="NCBI Taxonomy" id="467808"/>
    <lineage>
        <taxon>Eukaryota</taxon>
        <taxon>Fungi</taxon>
        <taxon>Dikarya</taxon>
        <taxon>Ascomycota</taxon>
        <taxon>Saccharomycotina</taxon>
        <taxon>Pichiomycetes</taxon>
        <taxon>Debaryomycetaceae</taxon>
        <taxon>Yamadazyma</taxon>
    </lineage>
</organism>
<proteinExistence type="predicted"/>
<protein>
    <submittedName>
        <fullName evidence="1">Uncharacterized protein</fullName>
    </submittedName>
</protein>
<evidence type="ECO:0000313" key="1">
    <source>
        <dbReference type="EMBL" id="CAH6721676.1"/>
    </source>
</evidence>
<keyword evidence="2" id="KW-1185">Reference proteome</keyword>